<reference evidence="1" key="1">
    <citation type="submission" date="2020-08" db="EMBL/GenBank/DDBJ databases">
        <title>Multicomponent nature underlies the extraordinary mechanical properties of spider dragline silk.</title>
        <authorList>
            <person name="Kono N."/>
            <person name="Nakamura H."/>
            <person name="Mori M."/>
            <person name="Yoshida Y."/>
            <person name="Ohtoshi R."/>
            <person name="Malay A.D."/>
            <person name="Moran D.A.P."/>
            <person name="Tomita M."/>
            <person name="Numata K."/>
            <person name="Arakawa K."/>
        </authorList>
    </citation>
    <scope>NUCLEOTIDE SEQUENCE</scope>
</reference>
<dbReference type="EMBL" id="BMAV01014479">
    <property type="protein sequence ID" value="GFY62911.1"/>
    <property type="molecule type" value="Genomic_DNA"/>
</dbReference>
<sequence>NLADVLDSTHNVAEEFEDTHLGSAVFNSLIKGLVAALVGATVLGGADTHDALQPLEHRFDSVD</sequence>
<evidence type="ECO:0000313" key="1">
    <source>
        <dbReference type="EMBL" id="GFY62911.1"/>
    </source>
</evidence>
<organism evidence="1 2">
    <name type="scientific">Trichonephila inaurata madagascariensis</name>
    <dbReference type="NCBI Taxonomy" id="2747483"/>
    <lineage>
        <taxon>Eukaryota</taxon>
        <taxon>Metazoa</taxon>
        <taxon>Ecdysozoa</taxon>
        <taxon>Arthropoda</taxon>
        <taxon>Chelicerata</taxon>
        <taxon>Arachnida</taxon>
        <taxon>Araneae</taxon>
        <taxon>Araneomorphae</taxon>
        <taxon>Entelegynae</taxon>
        <taxon>Araneoidea</taxon>
        <taxon>Nephilidae</taxon>
        <taxon>Trichonephila</taxon>
        <taxon>Trichonephila inaurata</taxon>
    </lineage>
</organism>
<gene>
    <name evidence="1" type="ORF">TNIN_119111</name>
</gene>
<dbReference type="AlphaFoldDB" id="A0A8X6Y1J0"/>
<protein>
    <submittedName>
        <fullName evidence="1">Uncharacterized protein</fullName>
    </submittedName>
</protein>
<feature type="non-terminal residue" evidence="1">
    <location>
        <position position="1"/>
    </location>
</feature>
<comment type="caution">
    <text evidence="1">The sequence shown here is derived from an EMBL/GenBank/DDBJ whole genome shotgun (WGS) entry which is preliminary data.</text>
</comment>
<evidence type="ECO:0000313" key="2">
    <source>
        <dbReference type="Proteomes" id="UP000886998"/>
    </source>
</evidence>
<dbReference type="Proteomes" id="UP000886998">
    <property type="component" value="Unassembled WGS sequence"/>
</dbReference>
<accession>A0A8X6Y1J0</accession>
<name>A0A8X6Y1J0_9ARAC</name>
<keyword evidence="2" id="KW-1185">Reference proteome</keyword>
<proteinExistence type="predicted"/>